<dbReference type="Gene3D" id="3.10.180.10">
    <property type="entry name" value="2,3-Dihydroxybiphenyl 1,2-Dioxygenase, domain 1"/>
    <property type="match status" value="2"/>
</dbReference>
<dbReference type="STRING" id="1855823.MCCS_22190"/>
<keyword evidence="2" id="KW-0560">Oxidoreductase</keyword>
<gene>
    <name evidence="2" type="primary">catE</name>
    <name evidence="2" type="ORF">MCCS_22190</name>
</gene>
<dbReference type="GO" id="GO:0018577">
    <property type="term" value="F:catechol 2,3-dioxygenase activity"/>
    <property type="evidence" value="ECO:0007669"/>
    <property type="project" value="UniProtKB-EC"/>
</dbReference>
<keyword evidence="3" id="KW-1185">Reference proteome</keyword>
<sequence length="283" mass="32210">METQFFSKDTHIGAVHLNVNFMDNSVKFYHEILGMDIIEHTPSMSILGVGDKALVYLYQTNYKRIQTAGLFHFALLVPSRAALGNIFYHLIKTEYPLAGASNHDVSEAIYLQDPEGNGIEIYRDVPSNEWQFQPNGDIVMGTYEMDYAAVIEANDNRAFNGMPKETIIGHMHLSVIDLEQSIAFYNDLFGFDVMTRYGKEAAFLATAGYHHHLGLNTWQHQTERAYLDYPGLRKFDLNIPNEEDLQHFTRILSEKGLTQSKDGNSYIVYDPNGIGIRIMTKNN</sequence>
<dbReference type="SUPFAM" id="SSF54593">
    <property type="entry name" value="Glyoxalase/Bleomycin resistance protein/Dihydroxybiphenyl dioxygenase"/>
    <property type="match status" value="2"/>
</dbReference>
<dbReference type="Pfam" id="PF00903">
    <property type="entry name" value="Glyoxalase"/>
    <property type="match status" value="2"/>
</dbReference>
<evidence type="ECO:0000259" key="1">
    <source>
        <dbReference type="PROSITE" id="PS51819"/>
    </source>
</evidence>
<dbReference type="KEGG" id="mcak:MCCS_22190"/>
<name>A0A1W7ADY7_9STAP</name>
<dbReference type="RefSeq" id="WP_086043338.1">
    <property type="nucleotide sequence ID" value="NZ_CBCRZA010000019.1"/>
</dbReference>
<dbReference type="PANTHER" id="PTHR43279:SF1">
    <property type="entry name" value="CATECHOL-2,3-DIOXYGENASE"/>
    <property type="match status" value="1"/>
</dbReference>
<evidence type="ECO:0000313" key="2">
    <source>
        <dbReference type="EMBL" id="ARQ07807.1"/>
    </source>
</evidence>
<dbReference type="InterPro" id="IPR004360">
    <property type="entry name" value="Glyas_Fos-R_dOase_dom"/>
</dbReference>
<dbReference type="Proteomes" id="UP000194154">
    <property type="component" value="Chromosome"/>
</dbReference>
<feature type="domain" description="VOC" evidence="1">
    <location>
        <begin position="167"/>
        <end position="283"/>
    </location>
</feature>
<dbReference type="EC" id="1.13.11.2" evidence="2"/>
<reference evidence="2 3" key="1">
    <citation type="journal article" date="2017" name="Int. J. Syst. Evol. Microbiol.">
        <title>Macrococcus canis sp. nov., a skin bacterium associated with infections in dogs.</title>
        <authorList>
            <person name="Gobeli Brawand S."/>
            <person name="Cotting K."/>
            <person name="Gomez-Sanz E."/>
            <person name="Collaud A."/>
            <person name="Thomann A."/>
            <person name="Brodard I."/>
            <person name="Rodriguez-Campos S."/>
            <person name="Strauss C."/>
            <person name="Perreten V."/>
        </authorList>
    </citation>
    <scope>NUCLEOTIDE SEQUENCE [LARGE SCALE GENOMIC DNA]</scope>
    <source>
        <strain evidence="2 3">KM45013</strain>
    </source>
</reference>
<dbReference type="PROSITE" id="PS51819">
    <property type="entry name" value="VOC"/>
    <property type="match status" value="2"/>
</dbReference>
<feature type="domain" description="VOC" evidence="1">
    <location>
        <begin position="11"/>
        <end position="124"/>
    </location>
</feature>
<accession>A0A1W7ADY7</accession>
<evidence type="ECO:0000313" key="3">
    <source>
        <dbReference type="Proteomes" id="UP000194154"/>
    </source>
</evidence>
<dbReference type="GeneID" id="35296302"/>
<dbReference type="AlphaFoldDB" id="A0A1W7ADY7"/>
<dbReference type="EMBL" id="CP021059">
    <property type="protein sequence ID" value="ARQ07807.1"/>
    <property type="molecule type" value="Genomic_DNA"/>
</dbReference>
<dbReference type="OrthoDB" id="9792626at2"/>
<dbReference type="InterPro" id="IPR029068">
    <property type="entry name" value="Glyas_Bleomycin-R_OHBP_Dase"/>
</dbReference>
<proteinExistence type="predicted"/>
<dbReference type="InterPro" id="IPR037523">
    <property type="entry name" value="VOC_core"/>
</dbReference>
<keyword evidence="2" id="KW-0223">Dioxygenase</keyword>
<dbReference type="PANTHER" id="PTHR43279">
    <property type="entry name" value="CATECHOL-2,3-DIOXYGENASE"/>
    <property type="match status" value="1"/>
</dbReference>
<organism evidence="2 3">
    <name type="scientific">Macrococcoides canis</name>
    <dbReference type="NCBI Taxonomy" id="1855823"/>
    <lineage>
        <taxon>Bacteria</taxon>
        <taxon>Bacillati</taxon>
        <taxon>Bacillota</taxon>
        <taxon>Bacilli</taxon>
        <taxon>Bacillales</taxon>
        <taxon>Staphylococcaceae</taxon>
        <taxon>Macrococcoides</taxon>
    </lineage>
</organism>
<protein>
    <submittedName>
        <fullName evidence="2">Catechol-2,3-dioxygenase</fullName>
        <ecNumber evidence="2">1.13.11.2</ecNumber>
    </submittedName>
</protein>